<dbReference type="PANTHER" id="PTHR43133:SF8">
    <property type="entry name" value="RNA POLYMERASE SIGMA FACTOR HI_1459-RELATED"/>
    <property type="match status" value="1"/>
</dbReference>
<dbReference type="InterPro" id="IPR014284">
    <property type="entry name" value="RNA_pol_sigma-70_dom"/>
</dbReference>
<reference evidence="9 10" key="1">
    <citation type="submission" date="2019-02" db="EMBL/GenBank/DDBJ databases">
        <title>Deep-cultivation of Planctomycetes and their phenomic and genomic characterization uncovers novel biology.</title>
        <authorList>
            <person name="Wiegand S."/>
            <person name="Jogler M."/>
            <person name="Boedeker C."/>
            <person name="Pinto D."/>
            <person name="Vollmers J."/>
            <person name="Rivas-Marin E."/>
            <person name="Kohn T."/>
            <person name="Peeters S.H."/>
            <person name="Heuer A."/>
            <person name="Rast P."/>
            <person name="Oberbeckmann S."/>
            <person name="Bunk B."/>
            <person name="Jeske O."/>
            <person name="Meyerdierks A."/>
            <person name="Storesund J.E."/>
            <person name="Kallscheuer N."/>
            <person name="Luecker S."/>
            <person name="Lage O.M."/>
            <person name="Pohl T."/>
            <person name="Merkel B.J."/>
            <person name="Hornburger P."/>
            <person name="Mueller R.-W."/>
            <person name="Bruemmer F."/>
            <person name="Labrenz M."/>
            <person name="Spormann A.M."/>
            <person name="Op den Camp H."/>
            <person name="Overmann J."/>
            <person name="Amann R."/>
            <person name="Jetten M.S.M."/>
            <person name="Mascher T."/>
            <person name="Medema M.H."/>
            <person name="Devos D.P."/>
            <person name="Kaster A.-K."/>
            <person name="Ovreas L."/>
            <person name="Rohde M."/>
            <person name="Galperin M.Y."/>
            <person name="Jogler C."/>
        </authorList>
    </citation>
    <scope>NUCLEOTIDE SEQUENCE [LARGE SCALE GENOMIC DNA]</scope>
    <source>
        <strain evidence="9 10">Pla163</strain>
    </source>
</reference>
<dbReference type="NCBIfam" id="TIGR02937">
    <property type="entry name" value="sigma70-ECF"/>
    <property type="match status" value="1"/>
</dbReference>
<evidence type="ECO:0000259" key="8">
    <source>
        <dbReference type="Pfam" id="PF04545"/>
    </source>
</evidence>
<sequence>MSGQPSDQTPISIEEMLRHTEFLGALAARMARDAATAEDLVQDVWVKALSSPPATAENLRRWLARVLENQAHSDFRSRSSRERRESATARHEDVGDATDAAASHADLRRFLAEAVLSLPPAERDVVILRFYRGLGAEETARRLRIADRTVRQRMANAVERLRGRIGDSFADVGDEGRGASNG</sequence>
<accession>A0A518CV17</accession>
<dbReference type="GO" id="GO:0003677">
    <property type="term" value="F:DNA binding"/>
    <property type="evidence" value="ECO:0007669"/>
    <property type="project" value="UniProtKB-KW"/>
</dbReference>
<evidence type="ECO:0000313" key="9">
    <source>
        <dbReference type="EMBL" id="QDU83065.1"/>
    </source>
</evidence>
<name>A0A518CV17_9BACT</name>
<feature type="compositionally biased region" description="Basic and acidic residues" evidence="6">
    <location>
        <begin position="74"/>
        <end position="94"/>
    </location>
</feature>
<gene>
    <name evidence="9" type="primary">sigL</name>
    <name evidence="9" type="ORF">Pla163_01610</name>
</gene>
<keyword evidence="2" id="KW-0805">Transcription regulation</keyword>
<feature type="domain" description="RNA polymerase sigma-70 region 2" evidence="7">
    <location>
        <begin position="18"/>
        <end position="79"/>
    </location>
</feature>
<dbReference type="InterPro" id="IPR039425">
    <property type="entry name" value="RNA_pol_sigma-70-like"/>
</dbReference>
<dbReference type="Gene3D" id="1.10.1740.10">
    <property type="match status" value="1"/>
</dbReference>
<dbReference type="Pfam" id="PF04545">
    <property type="entry name" value="Sigma70_r4"/>
    <property type="match status" value="1"/>
</dbReference>
<dbReference type="InterPro" id="IPR013324">
    <property type="entry name" value="RNA_pol_sigma_r3/r4-like"/>
</dbReference>
<evidence type="ECO:0000256" key="4">
    <source>
        <dbReference type="ARBA" id="ARBA00023125"/>
    </source>
</evidence>
<protein>
    <submittedName>
        <fullName evidence="9">ECF RNA polymerase sigma factor SigL</fullName>
    </submittedName>
</protein>
<dbReference type="InterPro" id="IPR007627">
    <property type="entry name" value="RNA_pol_sigma70_r2"/>
</dbReference>
<evidence type="ECO:0000256" key="5">
    <source>
        <dbReference type="ARBA" id="ARBA00023163"/>
    </source>
</evidence>
<evidence type="ECO:0000256" key="6">
    <source>
        <dbReference type="SAM" id="MobiDB-lite"/>
    </source>
</evidence>
<dbReference type="RefSeq" id="WP_145182106.1">
    <property type="nucleotide sequence ID" value="NZ_CP036290.1"/>
</dbReference>
<dbReference type="SUPFAM" id="SSF88946">
    <property type="entry name" value="Sigma2 domain of RNA polymerase sigma factors"/>
    <property type="match status" value="1"/>
</dbReference>
<dbReference type="GO" id="GO:0006352">
    <property type="term" value="P:DNA-templated transcription initiation"/>
    <property type="evidence" value="ECO:0007669"/>
    <property type="project" value="InterPro"/>
</dbReference>
<dbReference type="InterPro" id="IPR013325">
    <property type="entry name" value="RNA_pol_sigma_r2"/>
</dbReference>
<dbReference type="Gene3D" id="1.10.10.10">
    <property type="entry name" value="Winged helix-like DNA-binding domain superfamily/Winged helix DNA-binding domain"/>
    <property type="match status" value="1"/>
</dbReference>
<evidence type="ECO:0000256" key="3">
    <source>
        <dbReference type="ARBA" id="ARBA00023082"/>
    </source>
</evidence>
<dbReference type="Pfam" id="PF04542">
    <property type="entry name" value="Sigma70_r2"/>
    <property type="match status" value="1"/>
</dbReference>
<evidence type="ECO:0000259" key="7">
    <source>
        <dbReference type="Pfam" id="PF04542"/>
    </source>
</evidence>
<organism evidence="9 10">
    <name type="scientific">Rohdeia mirabilis</name>
    <dbReference type="NCBI Taxonomy" id="2528008"/>
    <lineage>
        <taxon>Bacteria</taxon>
        <taxon>Pseudomonadati</taxon>
        <taxon>Planctomycetota</taxon>
        <taxon>Planctomycetia</taxon>
        <taxon>Planctomycetia incertae sedis</taxon>
        <taxon>Rohdeia</taxon>
    </lineage>
</organism>
<keyword evidence="5" id="KW-0804">Transcription</keyword>
<dbReference type="Proteomes" id="UP000319342">
    <property type="component" value="Chromosome"/>
</dbReference>
<dbReference type="AlphaFoldDB" id="A0A518CV17"/>
<dbReference type="SUPFAM" id="SSF88659">
    <property type="entry name" value="Sigma3 and sigma4 domains of RNA polymerase sigma factors"/>
    <property type="match status" value="1"/>
</dbReference>
<dbReference type="EMBL" id="CP036290">
    <property type="protein sequence ID" value="QDU83065.1"/>
    <property type="molecule type" value="Genomic_DNA"/>
</dbReference>
<evidence type="ECO:0000313" key="10">
    <source>
        <dbReference type="Proteomes" id="UP000319342"/>
    </source>
</evidence>
<keyword evidence="3" id="KW-0731">Sigma factor</keyword>
<evidence type="ECO:0000256" key="1">
    <source>
        <dbReference type="ARBA" id="ARBA00010641"/>
    </source>
</evidence>
<keyword evidence="4" id="KW-0238">DNA-binding</keyword>
<feature type="domain" description="RNA polymerase sigma-70 region 4" evidence="8">
    <location>
        <begin position="117"/>
        <end position="162"/>
    </location>
</feature>
<feature type="region of interest" description="Disordered" evidence="6">
    <location>
        <begin position="74"/>
        <end position="99"/>
    </location>
</feature>
<dbReference type="CDD" id="cd06171">
    <property type="entry name" value="Sigma70_r4"/>
    <property type="match status" value="1"/>
</dbReference>
<proteinExistence type="inferred from homology"/>
<dbReference type="InterPro" id="IPR036388">
    <property type="entry name" value="WH-like_DNA-bd_sf"/>
</dbReference>
<dbReference type="OrthoDB" id="3692620at2"/>
<evidence type="ECO:0000256" key="2">
    <source>
        <dbReference type="ARBA" id="ARBA00023015"/>
    </source>
</evidence>
<dbReference type="InterPro" id="IPR007630">
    <property type="entry name" value="RNA_pol_sigma70_r4"/>
</dbReference>
<keyword evidence="10" id="KW-1185">Reference proteome</keyword>
<dbReference type="GO" id="GO:0016987">
    <property type="term" value="F:sigma factor activity"/>
    <property type="evidence" value="ECO:0007669"/>
    <property type="project" value="UniProtKB-KW"/>
</dbReference>
<comment type="similarity">
    <text evidence="1">Belongs to the sigma-70 factor family. ECF subfamily.</text>
</comment>
<dbReference type="PANTHER" id="PTHR43133">
    <property type="entry name" value="RNA POLYMERASE ECF-TYPE SIGMA FACTO"/>
    <property type="match status" value="1"/>
</dbReference>